<organism evidence="2 3">
    <name type="scientific">Actinorhabdospora filicis</name>
    <dbReference type="NCBI Taxonomy" id="1785913"/>
    <lineage>
        <taxon>Bacteria</taxon>
        <taxon>Bacillati</taxon>
        <taxon>Actinomycetota</taxon>
        <taxon>Actinomycetes</taxon>
        <taxon>Micromonosporales</taxon>
        <taxon>Micromonosporaceae</taxon>
        <taxon>Actinorhabdospora</taxon>
    </lineage>
</organism>
<evidence type="ECO:0000313" key="2">
    <source>
        <dbReference type="EMBL" id="GLZ77580.1"/>
    </source>
</evidence>
<dbReference type="EMBL" id="BSTX01000001">
    <property type="protein sequence ID" value="GLZ77580.1"/>
    <property type="molecule type" value="Genomic_DNA"/>
</dbReference>
<gene>
    <name evidence="2" type="ORF">Afil01_23870</name>
</gene>
<feature type="region of interest" description="Disordered" evidence="1">
    <location>
        <begin position="1"/>
        <end position="61"/>
    </location>
</feature>
<proteinExistence type="predicted"/>
<name>A0A9W6SKH6_9ACTN</name>
<comment type="caution">
    <text evidence="2">The sequence shown here is derived from an EMBL/GenBank/DDBJ whole genome shotgun (WGS) entry which is preliminary data.</text>
</comment>
<accession>A0A9W6SKH6</accession>
<keyword evidence="3" id="KW-1185">Reference proteome</keyword>
<dbReference type="RefSeq" id="WP_285662680.1">
    <property type="nucleotide sequence ID" value="NZ_BSTX01000001.1"/>
</dbReference>
<dbReference type="AlphaFoldDB" id="A0A9W6SKH6"/>
<reference evidence="2" key="1">
    <citation type="submission" date="2023-03" db="EMBL/GenBank/DDBJ databases">
        <title>Actinorhabdospora filicis NBRC 111898.</title>
        <authorList>
            <person name="Ichikawa N."/>
            <person name="Sato H."/>
            <person name="Tonouchi N."/>
        </authorList>
    </citation>
    <scope>NUCLEOTIDE SEQUENCE</scope>
    <source>
        <strain evidence="2">NBRC 111898</strain>
    </source>
</reference>
<evidence type="ECO:0000256" key="1">
    <source>
        <dbReference type="SAM" id="MobiDB-lite"/>
    </source>
</evidence>
<evidence type="ECO:0000313" key="3">
    <source>
        <dbReference type="Proteomes" id="UP001165079"/>
    </source>
</evidence>
<protein>
    <submittedName>
        <fullName evidence="2">Uncharacterized protein</fullName>
    </submittedName>
</protein>
<dbReference type="Proteomes" id="UP001165079">
    <property type="component" value="Unassembled WGS sequence"/>
</dbReference>
<sequence>MTAHDWQDPEAPEGDATEQSQPVDPDDVEDDVTGELPREADEADALEQTRTVPTAEDDYRG</sequence>
<feature type="compositionally biased region" description="Acidic residues" evidence="1">
    <location>
        <begin position="24"/>
        <end position="33"/>
    </location>
</feature>